<evidence type="ECO:0000256" key="3">
    <source>
        <dbReference type="ARBA" id="ARBA00022553"/>
    </source>
</evidence>
<dbReference type="EMBL" id="WPIK01000004">
    <property type="protein sequence ID" value="MVN20953.1"/>
    <property type="molecule type" value="Genomic_DNA"/>
</dbReference>
<proteinExistence type="predicted"/>
<dbReference type="PRINTS" id="PR00344">
    <property type="entry name" value="BCTRLSENSOR"/>
</dbReference>
<dbReference type="InterPro" id="IPR036097">
    <property type="entry name" value="HisK_dim/P_sf"/>
</dbReference>
<comment type="caution">
    <text evidence="5">The sequence shown here is derived from an EMBL/GenBank/DDBJ whole genome shotgun (WGS) entry which is preliminary data.</text>
</comment>
<organism evidence="5 6">
    <name type="scientific">Mucilaginibacter arboris</name>
    <dbReference type="NCBI Taxonomy" id="2682090"/>
    <lineage>
        <taxon>Bacteria</taxon>
        <taxon>Pseudomonadati</taxon>
        <taxon>Bacteroidota</taxon>
        <taxon>Sphingobacteriia</taxon>
        <taxon>Sphingobacteriales</taxon>
        <taxon>Sphingobacteriaceae</taxon>
        <taxon>Mucilaginibacter</taxon>
    </lineage>
</organism>
<dbReference type="Gene3D" id="3.30.565.10">
    <property type="entry name" value="Histidine kinase-like ATPase, C-terminal domain"/>
    <property type="match status" value="1"/>
</dbReference>
<dbReference type="InterPro" id="IPR003018">
    <property type="entry name" value="GAF"/>
</dbReference>
<dbReference type="SUPFAM" id="SSF55874">
    <property type="entry name" value="ATPase domain of HSP90 chaperone/DNA topoisomerase II/histidine kinase"/>
    <property type="match status" value="1"/>
</dbReference>
<dbReference type="SUPFAM" id="SSF47384">
    <property type="entry name" value="Homodimeric domain of signal transducing histidine kinase"/>
    <property type="match status" value="1"/>
</dbReference>
<dbReference type="GO" id="GO:0000155">
    <property type="term" value="F:phosphorelay sensor kinase activity"/>
    <property type="evidence" value="ECO:0007669"/>
    <property type="project" value="InterPro"/>
</dbReference>
<dbReference type="Pfam" id="PF00512">
    <property type="entry name" value="HisKA"/>
    <property type="match status" value="1"/>
</dbReference>
<dbReference type="InterPro" id="IPR004358">
    <property type="entry name" value="Sig_transdc_His_kin-like_C"/>
</dbReference>
<reference evidence="5 6" key="1">
    <citation type="submission" date="2019-12" db="EMBL/GenBank/DDBJ databases">
        <title>Mucilaginibacter sp. HMF7410 genome sequencing and assembly.</title>
        <authorList>
            <person name="Kang H."/>
            <person name="Cha I."/>
            <person name="Kim H."/>
            <person name="Joh K."/>
        </authorList>
    </citation>
    <scope>NUCLEOTIDE SEQUENCE [LARGE SCALE GENOMIC DNA]</scope>
    <source>
        <strain evidence="5 6">HMF7410</strain>
    </source>
</reference>
<evidence type="ECO:0000259" key="4">
    <source>
        <dbReference type="PROSITE" id="PS50109"/>
    </source>
</evidence>
<dbReference type="PROSITE" id="PS50109">
    <property type="entry name" value="HIS_KIN"/>
    <property type="match status" value="1"/>
</dbReference>
<evidence type="ECO:0000256" key="1">
    <source>
        <dbReference type="ARBA" id="ARBA00000085"/>
    </source>
</evidence>
<accession>A0A7K1SUK8</accession>
<keyword evidence="6" id="KW-1185">Reference proteome</keyword>
<dbReference type="EC" id="2.7.13.3" evidence="2"/>
<dbReference type="PANTHER" id="PTHR43102:SF2">
    <property type="entry name" value="GAF DOMAIN-CONTAINING PROTEIN"/>
    <property type="match status" value="1"/>
</dbReference>
<dbReference type="InterPro" id="IPR005467">
    <property type="entry name" value="His_kinase_dom"/>
</dbReference>
<dbReference type="Gene3D" id="3.30.450.40">
    <property type="match status" value="1"/>
</dbReference>
<dbReference type="InterPro" id="IPR036890">
    <property type="entry name" value="HATPase_C_sf"/>
</dbReference>
<evidence type="ECO:0000256" key="2">
    <source>
        <dbReference type="ARBA" id="ARBA00012438"/>
    </source>
</evidence>
<dbReference type="Pfam" id="PF02518">
    <property type="entry name" value="HATPase_c"/>
    <property type="match status" value="1"/>
</dbReference>
<dbReference type="Proteomes" id="UP000462014">
    <property type="component" value="Unassembled WGS sequence"/>
</dbReference>
<comment type="catalytic activity">
    <reaction evidence="1">
        <text>ATP + protein L-histidine = ADP + protein N-phospho-L-histidine.</text>
        <dbReference type="EC" id="2.7.13.3"/>
    </reaction>
</comment>
<feature type="domain" description="Histidine kinase" evidence="4">
    <location>
        <begin position="188"/>
        <end position="400"/>
    </location>
</feature>
<dbReference type="InterPro" id="IPR003594">
    <property type="entry name" value="HATPase_dom"/>
</dbReference>
<dbReference type="SUPFAM" id="SSF55781">
    <property type="entry name" value="GAF domain-like"/>
    <property type="match status" value="1"/>
</dbReference>
<dbReference type="Pfam" id="PF01590">
    <property type="entry name" value="GAF"/>
    <property type="match status" value="1"/>
</dbReference>
<dbReference type="PANTHER" id="PTHR43102">
    <property type="entry name" value="SLR1143 PROTEIN"/>
    <property type="match status" value="1"/>
</dbReference>
<gene>
    <name evidence="5" type="ORF">GO621_05310</name>
</gene>
<dbReference type="InterPro" id="IPR003661">
    <property type="entry name" value="HisK_dim/P_dom"/>
</dbReference>
<keyword evidence="3" id="KW-0597">Phosphoprotein</keyword>
<name>A0A7K1SUK8_9SPHI</name>
<sequence>MKELFLEDNEAERLKVLDSYKVLDSLPENGFDDITKLASQICETPISLISLIDKDRQWFKSRYGIDVHETQKDHAFCTHAILNPDEVMMVPDSLKDDRFKNNPLATGAPHVVFYAGVPLVNPEGYPLGTLCVIGHEPKQLTPNQVEALKVLAKQVMNQLELRKKVNELKETATNLQESYQYLERFAVMASHDIKTPLTSIILSAQMLKARYGDLVDDKANHMLDTINHSSKKLLDYLNQMLDYSKSNTVLTKRKQEVFLTDLIQHIIKLLNIPASIRFEFHERNVYLKTSRIALEQIFINLINNAVKYSDKENGLIKLEFLEEKQFYRFKLTDNGKGIAPKEIDTVFISKMLISDEDKMQDRNAKIGLSTVKNLVESLGGEIKVNSVLNEGTTFEFTLRK</sequence>
<dbReference type="SMART" id="SM00387">
    <property type="entry name" value="HATPase_c"/>
    <property type="match status" value="1"/>
</dbReference>
<dbReference type="SMART" id="SM00388">
    <property type="entry name" value="HisKA"/>
    <property type="match status" value="1"/>
</dbReference>
<dbReference type="RefSeq" id="WP_157564897.1">
    <property type="nucleotide sequence ID" value="NZ_WPIK01000004.1"/>
</dbReference>
<protein>
    <recommendedName>
        <fullName evidence="2">histidine kinase</fullName>
        <ecNumber evidence="2">2.7.13.3</ecNumber>
    </recommendedName>
</protein>
<evidence type="ECO:0000313" key="6">
    <source>
        <dbReference type="Proteomes" id="UP000462014"/>
    </source>
</evidence>
<dbReference type="CDD" id="cd00082">
    <property type="entry name" value="HisKA"/>
    <property type="match status" value="1"/>
</dbReference>
<dbReference type="Gene3D" id="1.10.287.130">
    <property type="match status" value="1"/>
</dbReference>
<dbReference type="AlphaFoldDB" id="A0A7K1SUK8"/>
<dbReference type="SMART" id="SM00065">
    <property type="entry name" value="GAF"/>
    <property type="match status" value="1"/>
</dbReference>
<evidence type="ECO:0000313" key="5">
    <source>
        <dbReference type="EMBL" id="MVN20953.1"/>
    </source>
</evidence>
<dbReference type="InterPro" id="IPR029016">
    <property type="entry name" value="GAF-like_dom_sf"/>
</dbReference>